<dbReference type="PANTHER" id="PTHR35895">
    <property type="entry name" value="CHROMOSOME 16, WHOLE GENOME SHOTGUN SEQUENCE"/>
    <property type="match status" value="1"/>
</dbReference>
<feature type="chain" id="PRO_5013004735" description="Tag1-like fifth Ig-like domain-containing protein" evidence="1">
    <location>
        <begin position="24"/>
        <end position="757"/>
    </location>
</feature>
<dbReference type="GO" id="GO:0000329">
    <property type="term" value="C:fungal-type vacuole membrane"/>
    <property type="evidence" value="ECO:0007669"/>
    <property type="project" value="InterPro"/>
</dbReference>
<name>A0A1X2GMC7_9FUNG</name>
<dbReference type="PANTHER" id="PTHR35895:SF3">
    <property type="entry name" value="PRE-RRNA PROCESSING PROTEIN"/>
    <property type="match status" value="1"/>
</dbReference>
<dbReference type="InterPro" id="IPR022185">
    <property type="entry name" value="DUF3712"/>
</dbReference>
<feature type="signal peptide" evidence="1">
    <location>
        <begin position="1"/>
        <end position="23"/>
    </location>
</feature>
<gene>
    <name evidence="3" type="ORF">DM01DRAFT_1334551</name>
</gene>
<dbReference type="Proteomes" id="UP000242146">
    <property type="component" value="Unassembled WGS sequence"/>
</dbReference>
<feature type="domain" description="Tag1-like fifth Ig-like" evidence="2">
    <location>
        <begin position="623"/>
        <end position="738"/>
    </location>
</feature>
<keyword evidence="4" id="KW-1185">Reference proteome</keyword>
<comment type="caution">
    <text evidence="3">The sequence shown here is derived from an EMBL/GenBank/DDBJ whole genome shotgun (WGS) entry which is preliminary data.</text>
</comment>
<dbReference type="Pfam" id="PF12505">
    <property type="entry name" value="DUF3712"/>
    <property type="match status" value="2"/>
</dbReference>
<dbReference type="InterPro" id="IPR046368">
    <property type="entry name" value="Tag1"/>
</dbReference>
<sequence>MIFLFGMSFLAGLTFLILAPGYAQRTFETNVELTLQQASIVNFTETSPTTAVYLQVAGAVVLRQDAFRLYQRLTWLLGSISIQDTPIQIDHVSDNLVSPIGTIHLPLLTLSRSTNTTSFDFLTSFEVHHPDALVQFCKTALSSSSVQWRLQGALPVHAGWLPYQPNIRLDRLAEIQGMDGLKQTEMKDMQFNGRHPLGGIALEGTVGVFNPSKMLSIALGNVNFGIYLPTDDNDELIAIVEARHARLMGGQMNYFDIRGRTLAIDDSRDGPRKQQALERFLSAYLHGSTSAVHVRGSLQGPDGQPSNTLPDWLQTAMMQLTLTVPFPGTRQQEIIQSLTMDDLRIDFSMPSMTPLVSGKAIAMLQLPPEMRIVVDVQSILPDVYLYLEANSTAPFARLKPASPCAATTLHQGDGIPADMFMVKALIDRAPFRVMPGHEAEFQKFLDRVLNSKEATIYLQGTADALIDSDLGSLNVHGLPFDGQIHTKGMQGMQHPGPKVTGLTIVKGYKDALHVETSLLMINPSDVTINLGHVTFALVHQHLTLGNTTIDPLLLVPGENSLKATGYLYQSDQPALLDFISTFVSGTGNGTDSVISGQNSSSSPYLAPLLNHLRFLVTLPPLDKPALLQKVQMNLLSSTSIAWLQNPFSTVDIRILVIDATSTYRDKPIGNMYANFSDGGRGWDGPLLLPGTGTILVQTPKIPVMLAAKPDLEAIAKALGGQLEVDVHSLVTITIDDFLLEALPYDRQNITATIRKIF</sequence>
<protein>
    <recommendedName>
        <fullName evidence="2">Tag1-like fifth Ig-like domain-containing protein</fullName>
    </recommendedName>
</protein>
<organism evidence="3 4">
    <name type="scientific">Hesseltinella vesiculosa</name>
    <dbReference type="NCBI Taxonomy" id="101127"/>
    <lineage>
        <taxon>Eukaryota</taxon>
        <taxon>Fungi</taxon>
        <taxon>Fungi incertae sedis</taxon>
        <taxon>Mucoromycota</taxon>
        <taxon>Mucoromycotina</taxon>
        <taxon>Mucoromycetes</taxon>
        <taxon>Mucorales</taxon>
        <taxon>Cunninghamellaceae</taxon>
        <taxon>Hesseltinella</taxon>
    </lineage>
</organism>
<dbReference type="AlphaFoldDB" id="A0A1X2GMC7"/>
<dbReference type="OrthoDB" id="10039566at2759"/>
<evidence type="ECO:0000313" key="3">
    <source>
        <dbReference type="EMBL" id="ORX56998.1"/>
    </source>
</evidence>
<evidence type="ECO:0000259" key="2">
    <source>
        <dbReference type="Pfam" id="PF26153"/>
    </source>
</evidence>
<evidence type="ECO:0000256" key="1">
    <source>
        <dbReference type="SAM" id="SignalP"/>
    </source>
</evidence>
<evidence type="ECO:0000313" key="4">
    <source>
        <dbReference type="Proteomes" id="UP000242146"/>
    </source>
</evidence>
<dbReference type="InterPro" id="IPR059066">
    <property type="entry name" value="Ig_Tag1-like_5th"/>
</dbReference>
<dbReference type="Pfam" id="PF26153">
    <property type="entry name" value="LEA-2L_5"/>
    <property type="match status" value="1"/>
</dbReference>
<proteinExistence type="predicted"/>
<reference evidence="3 4" key="1">
    <citation type="submission" date="2016-07" db="EMBL/GenBank/DDBJ databases">
        <title>Pervasive Adenine N6-methylation of Active Genes in Fungi.</title>
        <authorList>
            <consortium name="DOE Joint Genome Institute"/>
            <person name="Mondo S.J."/>
            <person name="Dannebaum R.O."/>
            <person name="Kuo R.C."/>
            <person name="Labutti K."/>
            <person name="Haridas S."/>
            <person name="Kuo A."/>
            <person name="Salamov A."/>
            <person name="Ahrendt S.R."/>
            <person name="Lipzen A."/>
            <person name="Sullivan W."/>
            <person name="Andreopoulos W.B."/>
            <person name="Clum A."/>
            <person name="Lindquist E."/>
            <person name="Daum C."/>
            <person name="Ramamoorthy G.K."/>
            <person name="Gryganskyi A."/>
            <person name="Culley D."/>
            <person name="Magnuson J.K."/>
            <person name="James T.Y."/>
            <person name="O'Malley M.A."/>
            <person name="Stajich J.E."/>
            <person name="Spatafora J.W."/>
            <person name="Visel A."/>
            <person name="Grigoriev I.V."/>
        </authorList>
    </citation>
    <scope>NUCLEOTIDE SEQUENCE [LARGE SCALE GENOMIC DNA]</scope>
    <source>
        <strain evidence="3 4">NRRL 3301</strain>
    </source>
</reference>
<accession>A0A1X2GMC7</accession>
<dbReference type="EMBL" id="MCGT01000009">
    <property type="protein sequence ID" value="ORX56998.1"/>
    <property type="molecule type" value="Genomic_DNA"/>
</dbReference>
<keyword evidence="1" id="KW-0732">Signal</keyword>